<dbReference type="OrthoDB" id="9813995at2"/>
<dbReference type="SUPFAM" id="SSF52218">
    <property type="entry name" value="Flavoproteins"/>
    <property type="match status" value="1"/>
</dbReference>
<keyword evidence="6" id="KW-0408">Iron</keyword>
<dbReference type="STRING" id="36847.CLNEO_25480"/>
<dbReference type="Gene3D" id="3.30.70.20">
    <property type="match status" value="1"/>
</dbReference>
<feature type="domain" description="4Fe-4S ferredoxin-type" evidence="8">
    <location>
        <begin position="184"/>
        <end position="212"/>
    </location>
</feature>
<dbReference type="Pfam" id="PF13187">
    <property type="entry name" value="Fer4_9"/>
    <property type="match status" value="1"/>
</dbReference>
<dbReference type="PROSITE" id="PS51379">
    <property type="entry name" value="4FE4S_FER_2"/>
    <property type="match status" value="2"/>
</dbReference>
<reference evidence="9 10" key="1">
    <citation type="submission" date="2016-01" db="EMBL/GenBank/DDBJ databases">
        <title>Genome sequence of Clostridium neopropionicum X4, DSM-3847.</title>
        <authorList>
            <person name="Poehlein A."/>
            <person name="Beck M.H."/>
            <person name="Bengelsdorf F.R."/>
            <person name="Daniel R."/>
            <person name="Duerre P."/>
        </authorList>
    </citation>
    <scope>NUCLEOTIDE SEQUENCE [LARGE SCALE GENOMIC DNA]</scope>
    <source>
        <strain evidence="9 10">DSM-3847</strain>
    </source>
</reference>
<dbReference type="GO" id="GO:0046872">
    <property type="term" value="F:metal ion binding"/>
    <property type="evidence" value="ECO:0007669"/>
    <property type="project" value="UniProtKB-KW"/>
</dbReference>
<comment type="cofactor">
    <cofactor evidence="1">
        <name>[4Fe-4S] cluster</name>
        <dbReference type="ChEBI" id="CHEBI:49883"/>
    </cofactor>
</comment>
<dbReference type="GO" id="GO:0051539">
    <property type="term" value="F:4 iron, 4 sulfur cluster binding"/>
    <property type="evidence" value="ECO:0007669"/>
    <property type="project" value="UniProtKB-KW"/>
</dbReference>
<dbReference type="InterPro" id="IPR017896">
    <property type="entry name" value="4Fe4S_Fe-S-bd"/>
</dbReference>
<evidence type="ECO:0000256" key="5">
    <source>
        <dbReference type="ARBA" id="ARBA00022723"/>
    </source>
</evidence>
<keyword evidence="7" id="KW-0411">Iron-sulfur</keyword>
<evidence type="ECO:0000259" key="8">
    <source>
        <dbReference type="PROSITE" id="PS51379"/>
    </source>
</evidence>
<dbReference type="GO" id="GO:0016491">
    <property type="term" value="F:oxidoreductase activity"/>
    <property type="evidence" value="ECO:0007669"/>
    <property type="project" value="UniProtKB-KW"/>
</dbReference>
<dbReference type="PANTHER" id="PTHR24960">
    <property type="entry name" value="PHOTOSYSTEM I IRON-SULFUR CENTER-RELATED"/>
    <property type="match status" value="1"/>
</dbReference>
<dbReference type="RefSeq" id="WP_066089874.1">
    <property type="nucleotide sequence ID" value="NZ_LRVM01000011.1"/>
</dbReference>
<dbReference type="PATRIC" id="fig|36847.3.peg.2984"/>
<sequence>MIFYFSGTGNSYATARFLSEKLGETLIDITQAVEKNETEYSLVENEKLGFVFPIYAWAPPKAVLDFVKKLVLHWEKQPYTFGVCTCGGAAGNAIDVLEDALTKKGLVLASGYSVIMPNNYFVTPGVNFQEKQEEILHRAQETWDRILEALLQQKQGFFRVKKGKAAGFLTAAISPAFQCFATLTKPFYVTQDCIACGLCERICTAHCIQLKDGTPSWIKDRCNMCLACFNRCPQGAIQYGKKTKEKGQYVNPCWK</sequence>
<dbReference type="PANTHER" id="PTHR24960:SF79">
    <property type="entry name" value="PHOTOSYSTEM I IRON-SULFUR CENTER"/>
    <property type="match status" value="1"/>
</dbReference>
<evidence type="ECO:0000256" key="4">
    <source>
        <dbReference type="ARBA" id="ARBA00022485"/>
    </source>
</evidence>
<keyword evidence="5" id="KW-0479">Metal-binding</keyword>
<keyword evidence="4" id="KW-0004">4Fe-4S</keyword>
<dbReference type="Gene3D" id="3.40.50.360">
    <property type="match status" value="1"/>
</dbReference>
<organism evidence="9 10">
    <name type="scientific">Anaerotignum neopropionicum</name>
    <dbReference type="NCBI Taxonomy" id="36847"/>
    <lineage>
        <taxon>Bacteria</taxon>
        <taxon>Bacillati</taxon>
        <taxon>Bacillota</taxon>
        <taxon>Clostridia</taxon>
        <taxon>Lachnospirales</taxon>
        <taxon>Anaerotignaceae</taxon>
        <taxon>Anaerotignum</taxon>
    </lineage>
</organism>
<dbReference type="InterPro" id="IPR047964">
    <property type="entry name" value="EFR1-like"/>
</dbReference>
<feature type="domain" description="4Fe-4S ferredoxin-type" evidence="8">
    <location>
        <begin position="213"/>
        <end position="242"/>
    </location>
</feature>
<dbReference type="EMBL" id="LRVM01000011">
    <property type="protein sequence ID" value="KXL52032.1"/>
    <property type="molecule type" value="Genomic_DNA"/>
</dbReference>
<evidence type="ECO:0000313" key="10">
    <source>
        <dbReference type="Proteomes" id="UP000070539"/>
    </source>
</evidence>
<dbReference type="PROSITE" id="PS00198">
    <property type="entry name" value="4FE4S_FER_1"/>
    <property type="match status" value="1"/>
</dbReference>
<evidence type="ECO:0000256" key="2">
    <source>
        <dbReference type="ARBA" id="ARBA00003532"/>
    </source>
</evidence>
<dbReference type="SUPFAM" id="SSF54862">
    <property type="entry name" value="4Fe-4S ferredoxins"/>
    <property type="match status" value="1"/>
</dbReference>
<keyword evidence="10" id="KW-1185">Reference proteome</keyword>
<evidence type="ECO:0000313" key="9">
    <source>
        <dbReference type="EMBL" id="KXL52032.1"/>
    </source>
</evidence>
<evidence type="ECO:0000256" key="1">
    <source>
        <dbReference type="ARBA" id="ARBA00001966"/>
    </source>
</evidence>
<name>A0A136WC01_9FIRM</name>
<evidence type="ECO:0000256" key="3">
    <source>
        <dbReference type="ARBA" id="ARBA00013529"/>
    </source>
</evidence>
<dbReference type="AlphaFoldDB" id="A0A136WC01"/>
<dbReference type="NCBIfam" id="NF038196">
    <property type="entry name" value="ferrodoxin_EFR1"/>
    <property type="match status" value="1"/>
</dbReference>
<keyword evidence="9" id="KW-0560">Oxidoreductase</keyword>
<accession>A0A136WC01</accession>
<dbReference type="Proteomes" id="UP000070539">
    <property type="component" value="Unassembled WGS sequence"/>
</dbReference>
<protein>
    <recommendedName>
        <fullName evidence="3">Ferredoxin</fullName>
    </recommendedName>
</protein>
<evidence type="ECO:0000256" key="7">
    <source>
        <dbReference type="ARBA" id="ARBA00023014"/>
    </source>
</evidence>
<dbReference type="InterPro" id="IPR050157">
    <property type="entry name" value="PSI_iron-sulfur_center"/>
</dbReference>
<proteinExistence type="predicted"/>
<gene>
    <name evidence="9" type="primary">ndhI_5</name>
    <name evidence="9" type="ORF">CLNEO_25480</name>
</gene>
<comment type="function">
    <text evidence="2">Ferredoxins are iron-sulfur proteins that transfer electrons in a wide variety of metabolic reactions.</text>
</comment>
<evidence type="ECO:0000256" key="6">
    <source>
        <dbReference type="ARBA" id="ARBA00023004"/>
    </source>
</evidence>
<dbReference type="InterPro" id="IPR029039">
    <property type="entry name" value="Flavoprotein-like_sf"/>
</dbReference>
<comment type="caution">
    <text evidence="9">The sequence shown here is derived from an EMBL/GenBank/DDBJ whole genome shotgun (WGS) entry which is preliminary data.</text>
</comment>
<dbReference type="InterPro" id="IPR017900">
    <property type="entry name" value="4Fe4S_Fe_S_CS"/>
</dbReference>